<organism evidence="2 3">
    <name type="scientific">Tenacibaculum skagerrakense</name>
    <dbReference type="NCBI Taxonomy" id="186571"/>
    <lineage>
        <taxon>Bacteria</taxon>
        <taxon>Pseudomonadati</taxon>
        <taxon>Bacteroidota</taxon>
        <taxon>Flavobacteriia</taxon>
        <taxon>Flavobacteriales</taxon>
        <taxon>Flavobacteriaceae</taxon>
        <taxon>Tenacibaculum</taxon>
    </lineage>
</organism>
<evidence type="ECO:0000313" key="3">
    <source>
        <dbReference type="Proteomes" id="UP000294564"/>
    </source>
</evidence>
<proteinExistence type="predicted"/>
<keyword evidence="3" id="KW-1185">Reference proteome</keyword>
<gene>
    <name evidence="2" type="ORF">EV195_11255</name>
</gene>
<dbReference type="EMBL" id="SLXM01000012">
    <property type="protein sequence ID" value="TCP22406.1"/>
    <property type="molecule type" value="Genomic_DNA"/>
</dbReference>
<dbReference type="OrthoDB" id="1399304at2"/>
<accession>A0A4V2SL88</accession>
<sequence>MEKKQENIGKKTVLTVIGQYNTKVRAYLAQNKLDAITQYTIKIFKDTAQRKKYSDAQYNKAVEEFNSTHGLLLLKRGAEQTQANATSYNYINFPYLNREGMKSAMDKYRRYVYEYNTEVQKENKEITRYNKAVELPKCIELRDLKKITQVYENKQGLFAREYNKAVEALSKELQVSYLPKKRIQKVKYTSELVFNVLVGFYISQLKSRNTYLQAVGRPTRVLKNDLPKLKIDNRKLATHTILGIPRLDFCKKTAQNHIKRLREAGVLINYHYTNQYKPISVHFNTTIVQVLEGKSPKKQNSQNQLVTRECEKKLPYNSDSSIYIKRKEIKDYENFIAREKCGLESKGSVCPADGYKNTTEISTAKRQTRAREHRSMMRKLLPDFLQTTPENSGTSSVLTRNFLSKLMDDRELAQELTTGKYNSYTGLSYHYLRKIEQYGNVSTDEFRAVLIQDVIKSSAKIWKHHSSVHVGSWKNAINELNEVLFSGITQKETLIEKLKEYRFKLEFARKWFLKHNHNALYPSLYFDVNRKSSSGVGFFGLHSVWVSHQKYKSKKSQEQNASRRNESARVRKASAKRRLDNAIRAYRKGKYTAKQLYDYVQDNLPYEYVTELTNTLGNTMTA</sequence>
<reference evidence="2 3" key="1">
    <citation type="submission" date="2019-03" db="EMBL/GenBank/DDBJ databases">
        <title>Genomic Encyclopedia of Type Strains, Phase IV (KMG-IV): sequencing the most valuable type-strain genomes for metagenomic binning, comparative biology and taxonomic classification.</title>
        <authorList>
            <person name="Goeker M."/>
        </authorList>
    </citation>
    <scope>NUCLEOTIDE SEQUENCE [LARGE SCALE GENOMIC DNA]</scope>
    <source>
        <strain evidence="2 3">DSM 14836</strain>
    </source>
</reference>
<comment type="caution">
    <text evidence="2">The sequence shown here is derived from an EMBL/GenBank/DDBJ whole genome shotgun (WGS) entry which is preliminary data.</text>
</comment>
<evidence type="ECO:0000313" key="2">
    <source>
        <dbReference type="EMBL" id="TCP22406.1"/>
    </source>
</evidence>
<protein>
    <submittedName>
        <fullName evidence="2">Uncharacterized protein</fullName>
    </submittedName>
</protein>
<feature type="compositionally biased region" description="Basic and acidic residues" evidence="1">
    <location>
        <begin position="555"/>
        <end position="569"/>
    </location>
</feature>
<feature type="region of interest" description="Disordered" evidence="1">
    <location>
        <begin position="554"/>
        <end position="574"/>
    </location>
</feature>
<dbReference type="AlphaFoldDB" id="A0A4V2SL88"/>
<name>A0A4V2SL88_9FLAO</name>
<evidence type="ECO:0000256" key="1">
    <source>
        <dbReference type="SAM" id="MobiDB-lite"/>
    </source>
</evidence>
<dbReference type="Proteomes" id="UP000294564">
    <property type="component" value="Unassembled WGS sequence"/>
</dbReference>